<sequence>MILATIIVIIHTAVFHRTHPSAVPCGFEDFIYIPHTAKDSFVQGYSVPLGTEALHHVGDRPGFCSIMSL</sequence>
<dbReference type="Proteomes" id="UP000054826">
    <property type="component" value="Unassembled WGS sequence"/>
</dbReference>
<evidence type="ECO:0000313" key="3">
    <source>
        <dbReference type="Proteomes" id="UP000054826"/>
    </source>
</evidence>
<dbReference type="AlphaFoldDB" id="A0A0V1IN14"/>
<reference evidence="2 3" key="1">
    <citation type="submission" date="2015-01" db="EMBL/GenBank/DDBJ databases">
        <title>Evolution of Trichinella species and genotypes.</title>
        <authorList>
            <person name="Korhonen P.K."/>
            <person name="Edoardo P."/>
            <person name="Giuseppe L.R."/>
            <person name="Gasser R.B."/>
        </authorList>
    </citation>
    <scope>NUCLEOTIDE SEQUENCE [LARGE SCALE GENOMIC DNA]</scope>
    <source>
        <strain evidence="2">ISS176</strain>
    </source>
</reference>
<dbReference type="EMBL" id="JYDV01000226">
    <property type="protein sequence ID" value="KRZ24207.1"/>
    <property type="molecule type" value="Genomic_DNA"/>
</dbReference>
<comment type="caution">
    <text evidence="2">The sequence shown here is derived from an EMBL/GenBank/DDBJ whole genome shotgun (WGS) entry which is preliminary data.</text>
</comment>
<gene>
    <name evidence="2" type="ORF">T4C_7016</name>
</gene>
<protein>
    <submittedName>
        <fullName evidence="2">Uncharacterized protein</fullName>
    </submittedName>
</protein>
<organism evidence="2 3">
    <name type="scientific">Trichinella pseudospiralis</name>
    <name type="common">Parasitic roundworm</name>
    <dbReference type="NCBI Taxonomy" id="6337"/>
    <lineage>
        <taxon>Eukaryota</taxon>
        <taxon>Metazoa</taxon>
        <taxon>Ecdysozoa</taxon>
        <taxon>Nematoda</taxon>
        <taxon>Enoplea</taxon>
        <taxon>Dorylaimia</taxon>
        <taxon>Trichinellida</taxon>
        <taxon>Trichinellidae</taxon>
        <taxon>Trichinella</taxon>
    </lineage>
</organism>
<keyword evidence="1" id="KW-0732">Signal</keyword>
<feature type="chain" id="PRO_5006880003" evidence="1">
    <location>
        <begin position="21"/>
        <end position="69"/>
    </location>
</feature>
<accession>A0A0V1IN14</accession>
<name>A0A0V1IN14_TRIPS</name>
<evidence type="ECO:0000313" key="2">
    <source>
        <dbReference type="EMBL" id="KRZ24207.1"/>
    </source>
</evidence>
<evidence type="ECO:0000256" key="1">
    <source>
        <dbReference type="SAM" id="SignalP"/>
    </source>
</evidence>
<feature type="signal peptide" evidence="1">
    <location>
        <begin position="1"/>
        <end position="20"/>
    </location>
</feature>
<proteinExistence type="predicted"/>